<dbReference type="Proteomes" id="UP001231649">
    <property type="component" value="Chromosome 12"/>
</dbReference>
<comment type="caution">
    <text evidence="1">The sequence shown here is derived from an EMBL/GenBank/DDBJ whole genome shotgun (WGS) entry which is preliminary data.</text>
</comment>
<protein>
    <submittedName>
        <fullName evidence="1">Uncharacterized protein</fullName>
    </submittedName>
</protein>
<sequence length="1243" mass="140325">MNLKDLDLTRLSKLTSQQIDHVTCLECCKYFIAPATAACGHTLCHTCWRGRRTCPACATQLERKTLKLNIPLQTLTDHVQVLGEAFEKLFNIKLDEFNLDTPGEIDSEKDPDKNVKDWLTSSQNHFSAAIQNSETFSQESQQPANPLEISASNIIIHTDTKKVITPPKVVHVPPPQDDWDKIETMPDSEIITKKNENIVGPMDIEPFFVEDSEYTTDHPRRSSRKRDLKSDNNPGKADISSNMHSSRDSSGDNDKKSQKTKQNWNNVKKMRKEFSKLNKKNRSKLNVSIEMVKKTQNLKPAINTPVTTPHAYNIDDNTPDCPNKENEVNIINSNDPIDDQQSDNANQNIAVKSKESKDIMKDTYSKPENNQIQEPQNKMTVNNDVSLDENNMIIKENENFTSLNSENNNQNHTPTVNKMPFIKKSALNPKTTDNFDVITNHNYEQTVASENSDDIEITIKVGNTITNIVIKKKQNVQVKINTDREVQTSLDPHQSDKNVLKEVNTHNVDINIENNRAKVPEPVIVNINETQNIQKPVPNIIENKNLHVDSNLDKTTSVKKNTASADTATAQFEITESVEKELSNLMECDVIEEKEKSLKSVPTKVPQVQEQSANKTVEQKENIDDLHDLDIFNSGSVKEANVHILRDHAPSEILGTVQSKYRTQKLAEKRNRDNEEEMLPVSKKTKINSEETAKGQELQHDSEPINYDSIMGQVFASIDADIEDIRKSQEVESTSILKDRSAKNNQELRPNKSIPSQMQKTQTIKKVASQMDVEITPNLNEYFNERHSENVFSIVEKDDENSEITKTGKVPQQVEELLTPVLCHNLNSTQESNDGIIKTNKTKKSPDYDDDKSVVEETPQKNLSIPKLKRGSTSNQSQISLIETSKASQRKSASTVKSIINLTDTVTESNKSTRDVTVIETAIQNQVLETPLTITKFADQIKHKSTPMVRKSLNFENRNDDDDPEQTLCPTADVIAKTTQEREFMSKAFESTPTTPAARPLASRNLGLSNKRYCLAASCLTSGEISKIKALCNERKWRHVDKYSKDITHLIVGVDEEKKSQRSVKYMCALAASKWIVSFDWVKQCLQTKEIVNEEMYEALDSTGEPGPRRSRMAKQKLFTGITFYCMPPFSVLDLETLKNMLLAAGGRVAADPSLVRISEDSYQPALVLAEPERTQEDRFTYLAMEQSIVPVNYEWVLNCLGNYTLGSIQELLLCPSSLLPPATAKWPEVLLSQDYDDTNDII</sequence>
<accession>A0ACC2R1K9</accession>
<evidence type="ECO:0000313" key="2">
    <source>
        <dbReference type="Proteomes" id="UP001231649"/>
    </source>
</evidence>
<gene>
    <name evidence="1" type="ORF">PYW08_002164</name>
</gene>
<reference evidence="1" key="1">
    <citation type="submission" date="2023-03" db="EMBL/GenBank/DDBJ databases">
        <title>Chromosome-level genomes of two armyworms, Mythimna separata and Mythimna loreyi, provide insights into the biosynthesis and reception of sex pheromones.</title>
        <authorList>
            <person name="Zhao H."/>
        </authorList>
    </citation>
    <scope>NUCLEOTIDE SEQUENCE</scope>
    <source>
        <strain evidence="1">BeijingLab</strain>
    </source>
</reference>
<name>A0ACC2R1K9_9NEOP</name>
<keyword evidence="2" id="KW-1185">Reference proteome</keyword>
<dbReference type="EMBL" id="CM056788">
    <property type="protein sequence ID" value="KAJ8730751.1"/>
    <property type="molecule type" value="Genomic_DNA"/>
</dbReference>
<evidence type="ECO:0000313" key="1">
    <source>
        <dbReference type="EMBL" id="KAJ8730751.1"/>
    </source>
</evidence>
<organism evidence="1 2">
    <name type="scientific">Mythimna loreyi</name>
    <dbReference type="NCBI Taxonomy" id="667449"/>
    <lineage>
        <taxon>Eukaryota</taxon>
        <taxon>Metazoa</taxon>
        <taxon>Ecdysozoa</taxon>
        <taxon>Arthropoda</taxon>
        <taxon>Hexapoda</taxon>
        <taxon>Insecta</taxon>
        <taxon>Pterygota</taxon>
        <taxon>Neoptera</taxon>
        <taxon>Endopterygota</taxon>
        <taxon>Lepidoptera</taxon>
        <taxon>Glossata</taxon>
        <taxon>Ditrysia</taxon>
        <taxon>Noctuoidea</taxon>
        <taxon>Noctuidae</taxon>
        <taxon>Noctuinae</taxon>
        <taxon>Hadenini</taxon>
        <taxon>Mythimna</taxon>
    </lineage>
</organism>
<proteinExistence type="predicted"/>